<organism evidence="1 2">
    <name type="scientific">Ramazzottius varieornatus</name>
    <name type="common">Water bear</name>
    <name type="synonym">Tardigrade</name>
    <dbReference type="NCBI Taxonomy" id="947166"/>
    <lineage>
        <taxon>Eukaryota</taxon>
        <taxon>Metazoa</taxon>
        <taxon>Ecdysozoa</taxon>
        <taxon>Tardigrada</taxon>
        <taxon>Eutardigrada</taxon>
        <taxon>Parachela</taxon>
        <taxon>Hypsibioidea</taxon>
        <taxon>Ramazzottiidae</taxon>
        <taxon>Ramazzottius</taxon>
    </lineage>
</organism>
<dbReference type="AlphaFoldDB" id="A0A1D1VLZ6"/>
<dbReference type="Gene3D" id="1.20.1070.10">
    <property type="entry name" value="Rhodopsin 7-helix transmembrane proteins"/>
    <property type="match status" value="1"/>
</dbReference>
<gene>
    <name evidence="1" type="primary">RvY_11579-1</name>
    <name evidence="1" type="synonym">RvY_11579.1</name>
    <name evidence="1" type="ORF">RvY_11579</name>
</gene>
<dbReference type="EMBL" id="BDGG01000006">
    <property type="protein sequence ID" value="GAV00778.1"/>
    <property type="molecule type" value="Genomic_DNA"/>
</dbReference>
<dbReference type="SUPFAM" id="SSF81321">
    <property type="entry name" value="Family A G protein-coupled receptor-like"/>
    <property type="match status" value="1"/>
</dbReference>
<sequence length="121" mass="13910">MEVLSAYPQYLTQGASIVTTNETLPTSRATRSKTGQVRHERRRPFFGQRFLVLTLMTTCVLLFHTPQQVYVTWWFITRIDIPSVLDPFNLMLAVPSVMDPILFTMTLTDVRKAMAQLVRCS</sequence>
<evidence type="ECO:0000313" key="2">
    <source>
        <dbReference type="Proteomes" id="UP000186922"/>
    </source>
</evidence>
<evidence type="ECO:0000313" key="1">
    <source>
        <dbReference type="EMBL" id="GAV00778.1"/>
    </source>
</evidence>
<accession>A0A1D1VLZ6</accession>
<keyword evidence="2" id="KW-1185">Reference proteome</keyword>
<protein>
    <submittedName>
        <fullName evidence="1">Uncharacterized protein</fullName>
    </submittedName>
</protein>
<name>A0A1D1VLZ6_RAMVA</name>
<reference evidence="1 2" key="1">
    <citation type="journal article" date="2016" name="Nat. Commun.">
        <title>Extremotolerant tardigrade genome and improved radiotolerance of human cultured cells by tardigrade-unique protein.</title>
        <authorList>
            <person name="Hashimoto T."/>
            <person name="Horikawa D.D."/>
            <person name="Saito Y."/>
            <person name="Kuwahara H."/>
            <person name="Kozuka-Hata H."/>
            <person name="Shin-I T."/>
            <person name="Minakuchi Y."/>
            <person name="Ohishi K."/>
            <person name="Motoyama A."/>
            <person name="Aizu T."/>
            <person name="Enomoto A."/>
            <person name="Kondo K."/>
            <person name="Tanaka S."/>
            <person name="Hara Y."/>
            <person name="Koshikawa S."/>
            <person name="Sagara H."/>
            <person name="Miura T."/>
            <person name="Yokobori S."/>
            <person name="Miyagawa K."/>
            <person name="Suzuki Y."/>
            <person name="Kubo T."/>
            <person name="Oyama M."/>
            <person name="Kohara Y."/>
            <person name="Fujiyama A."/>
            <person name="Arakawa K."/>
            <person name="Katayama T."/>
            <person name="Toyoda A."/>
            <person name="Kunieda T."/>
        </authorList>
    </citation>
    <scope>NUCLEOTIDE SEQUENCE [LARGE SCALE GENOMIC DNA]</scope>
    <source>
        <strain evidence="1 2">YOKOZUNA-1</strain>
    </source>
</reference>
<comment type="caution">
    <text evidence="1">The sequence shown here is derived from an EMBL/GenBank/DDBJ whole genome shotgun (WGS) entry which is preliminary data.</text>
</comment>
<proteinExistence type="predicted"/>
<dbReference type="Proteomes" id="UP000186922">
    <property type="component" value="Unassembled WGS sequence"/>
</dbReference>